<dbReference type="AlphaFoldDB" id="A0A381TN25"/>
<evidence type="ECO:0000313" key="1">
    <source>
        <dbReference type="EMBL" id="SVA16911.1"/>
    </source>
</evidence>
<gene>
    <name evidence="1" type="ORF">METZ01_LOCUS69765</name>
</gene>
<name>A0A381TN25_9ZZZZ</name>
<feature type="non-terminal residue" evidence="1">
    <location>
        <position position="1"/>
    </location>
</feature>
<proteinExistence type="predicted"/>
<organism evidence="1">
    <name type="scientific">marine metagenome</name>
    <dbReference type="NCBI Taxonomy" id="408172"/>
    <lineage>
        <taxon>unclassified sequences</taxon>
        <taxon>metagenomes</taxon>
        <taxon>ecological metagenomes</taxon>
    </lineage>
</organism>
<protein>
    <submittedName>
        <fullName evidence="1">Uncharacterized protein</fullName>
    </submittedName>
</protein>
<dbReference type="SUPFAM" id="SSF48208">
    <property type="entry name" value="Six-hairpin glycosidases"/>
    <property type="match status" value="1"/>
</dbReference>
<dbReference type="GO" id="GO:0005975">
    <property type="term" value="P:carbohydrate metabolic process"/>
    <property type="evidence" value="ECO:0007669"/>
    <property type="project" value="InterPro"/>
</dbReference>
<dbReference type="InterPro" id="IPR008928">
    <property type="entry name" value="6-hairpin_glycosidase_sf"/>
</dbReference>
<accession>A0A381TN25</accession>
<dbReference type="EMBL" id="UINC01004796">
    <property type="protein sequence ID" value="SVA16911.1"/>
    <property type="molecule type" value="Genomic_DNA"/>
</dbReference>
<sequence>TNLLLLEQANPGYASAAFDENILAPQRGVAHAAASQAMTVLPVVWGMLGIRPDALNNSVSISPHLPVNWSRVNVDRVRVGDREFRLQVRKTADRIQFQVDRWRGNRNTELRLSTHVPIDVDISLDANVIGAEIIEEPIIEQHPPDRLATVVIRPTADLSTVTFIHEPFPRLISPIPDRLTEARSYLQQGASSSRLRVIRTRYLGGVMAIQIEGVPGRTYTLRLATPWRVSQVTGLPDVYPTQPDAGIATIDVTIPGSGLRYRPVTLEITFEQ</sequence>
<reference evidence="1" key="1">
    <citation type="submission" date="2018-05" db="EMBL/GenBank/DDBJ databases">
        <authorList>
            <person name="Lanie J.A."/>
            <person name="Ng W.-L."/>
            <person name="Kazmierczak K.M."/>
            <person name="Andrzejewski T.M."/>
            <person name="Davidsen T.M."/>
            <person name="Wayne K.J."/>
            <person name="Tettelin H."/>
            <person name="Glass J.I."/>
            <person name="Rusch D."/>
            <person name="Podicherti R."/>
            <person name="Tsui H.-C.T."/>
            <person name="Winkler M.E."/>
        </authorList>
    </citation>
    <scope>NUCLEOTIDE SEQUENCE</scope>
</reference>